<organism evidence="3 4">
    <name type="scientific">Desulfobaculum xiamenense</name>
    <dbReference type="NCBI Taxonomy" id="995050"/>
    <lineage>
        <taxon>Bacteria</taxon>
        <taxon>Pseudomonadati</taxon>
        <taxon>Thermodesulfobacteriota</taxon>
        <taxon>Desulfovibrionia</taxon>
        <taxon>Desulfovibrionales</taxon>
        <taxon>Desulfovibrionaceae</taxon>
        <taxon>Desulfobaculum</taxon>
    </lineage>
</organism>
<dbReference type="RefSeq" id="WP_167942515.1">
    <property type="nucleotide sequence ID" value="NZ_JAATJA010000005.1"/>
</dbReference>
<accession>A0A846QMS1</accession>
<evidence type="ECO:0000313" key="3">
    <source>
        <dbReference type="EMBL" id="NJB69428.1"/>
    </source>
</evidence>
<evidence type="ECO:0000256" key="1">
    <source>
        <dbReference type="SAM" id="MobiDB-lite"/>
    </source>
</evidence>
<dbReference type="InterPro" id="IPR051932">
    <property type="entry name" value="Bact_StressResp_Reg"/>
</dbReference>
<feature type="region of interest" description="Disordered" evidence="1">
    <location>
        <begin position="120"/>
        <end position="170"/>
    </location>
</feature>
<protein>
    <submittedName>
        <fullName evidence="3">RsbT antagonist protein RsbS</fullName>
    </submittedName>
</protein>
<dbReference type="Gene3D" id="3.30.750.24">
    <property type="entry name" value="STAS domain"/>
    <property type="match status" value="1"/>
</dbReference>
<evidence type="ECO:0000259" key="2">
    <source>
        <dbReference type="PROSITE" id="PS50801"/>
    </source>
</evidence>
<comment type="caution">
    <text evidence="3">The sequence shown here is derived from an EMBL/GenBank/DDBJ whole genome shotgun (WGS) entry which is preliminary data.</text>
</comment>
<dbReference type="PANTHER" id="PTHR33745:SF1">
    <property type="entry name" value="RSBT ANTAGONIST PROTEIN RSBS"/>
    <property type="match status" value="1"/>
</dbReference>
<dbReference type="InterPro" id="IPR002645">
    <property type="entry name" value="STAS_dom"/>
</dbReference>
<dbReference type="PANTHER" id="PTHR33745">
    <property type="entry name" value="RSBT ANTAGONIST PROTEIN RSBS-RELATED"/>
    <property type="match status" value="1"/>
</dbReference>
<dbReference type="SUPFAM" id="SSF52091">
    <property type="entry name" value="SpoIIaa-like"/>
    <property type="match status" value="1"/>
</dbReference>
<evidence type="ECO:0000313" key="4">
    <source>
        <dbReference type="Proteomes" id="UP000580856"/>
    </source>
</evidence>
<dbReference type="CDD" id="cd07041">
    <property type="entry name" value="STAS_RsbR_RsbS_like"/>
    <property type="match status" value="1"/>
</dbReference>
<sequence length="170" mass="18739">MYDAQATPQLGMHVVDGVLMVQTPDDFGDETFKEIRRMVLNKVYAMSIRGVLIDVSTIRMIDSIGYGLLADTARTVTLLGAKIFFVGFQPGVVSSLIDLEVDCNDILTAQNSNDALAQLRPAPSAAAEDEWEDTDEEQDVDTPEEDEAHDGDEPELKTPDPFEDTENNDE</sequence>
<feature type="domain" description="STAS" evidence="2">
    <location>
        <begin position="8"/>
        <end position="119"/>
    </location>
</feature>
<proteinExistence type="predicted"/>
<reference evidence="3 4" key="1">
    <citation type="submission" date="2020-03" db="EMBL/GenBank/DDBJ databases">
        <title>Genomic Encyclopedia of Type Strains, Phase IV (KMG-IV): sequencing the most valuable type-strain genomes for metagenomic binning, comparative biology and taxonomic classification.</title>
        <authorList>
            <person name="Goeker M."/>
        </authorList>
    </citation>
    <scope>NUCLEOTIDE SEQUENCE [LARGE SCALE GENOMIC DNA]</scope>
    <source>
        <strain evidence="3 4">DSM 24233</strain>
    </source>
</reference>
<dbReference type="EMBL" id="JAATJA010000005">
    <property type="protein sequence ID" value="NJB69428.1"/>
    <property type="molecule type" value="Genomic_DNA"/>
</dbReference>
<dbReference type="AlphaFoldDB" id="A0A846QMS1"/>
<dbReference type="InterPro" id="IPR036513">
    <property type="entry name" value="STAS_dom_sf"/>
</dbReference>
<dbReference type="PROSITE" id="PS50801">
    <property type="entry name" value="STAS"/>
    <property type="match status" value="1"/>
</dbReference>
<name>A0A846QMS1_9BACT</name>
<dbReference type="Pfam" id="PF01740">
    <property type="entry name" value="STAS"/>
    <property type="match status" value="1"/>
</dbReference>
<feature type="compositionally biased region" description="Acidic residues" evidence="1">
    <location>
        <begin position="161"/>
        <end position="170"/>
    </location>
</feature>
<dbReference type="Proteomes" id="UP000580856">
    <property type="component" value="Unassembled WGS sequence"/>
</dbReference>
<feature type="compositionally biased region" description="Acidic residues" evidence="1">
    <location>
        <begin position="127"/>
        <end position="153"/>
    </location>
</feature>
<keyword evidence="4" id="KW-1185">Reference proteome</keyword>
<gene>
    <name evidence="3" type="ORF">GGQ74_003130</name>
</gene>